<protein>
    <submittedName>
        <fullName evidence="2">AAA family ATPase</fullName>
    </submittedName>
</protein>
<dbReference type="InterPro" id="IPR036365">
    <property type="entry name" value="PGBD-like_sf"/>
</dbReference>
<accession>A0ABV7VTX3</accession>
<dbReference type="PANTHER" id="PTHR35894:SF1">
    <property type="entry name" value="PHOSPHORIBULOKINASE _ URIDINE KINASE FAMILY"/>
    <property type="match status" value="1"/>
</dbReference>
<evidence type="ECO:0000313" key="2">
    <source>
        <dbReference type="EMBL" id="MFC3680142.1"/>
    </source>
</evidence>
<keyword evidence="3" id="KW-1185">Reference proteome</keyword>
<dbReference type="PANTHER" id="PTHR35894">
    <property type="entry name" value="GENERAL SECRETION PATHWAY PROTEIN A-RELATED"/>
    <property type="match status" value="1"/>
</dbReference>
<dbReference type="InterPro" id="IPR002477">
    <property type="entry name" value="Peptidoglycan-bd-like"/>
</dbReference>
<evidence type="ECO:0000259" key="1">
    <source>
        <dbReference type="SMART" id="SM00382"/>
    </source>
</evidence>
<feature type="domain" description="AAA+ ATPase" evidence="1">
    <location>
        <begin position="42"/>
        <end position="195"/>
    </location>
</feature>
<dbReference type="SUPFAM" id="SSF47090">
    <property type="entry name" value="PGBD-like"/>
    <property type="match status" value="1"/>
</dbReference>
<dbReference type="SUPFAM" id="SSF52540">
    <property type="entry name" value="P-loop containing nucleoside triphosphate hydrolases"/>
    <property type="match status" value="1"/>
</dbReference>
<sequence>MYLDHFGLTRFPFSIAPDPDFLYPTSGHQEALAHLHYAFTGMSGLVCLTGEVGTGKTTVCRAFMAAAPEHVRLAYLFNPQLSPLELLQSVCDELAVDYPADASLKTLYQCLNEALLQMYSQGQKVICVIDEAQAMPAPLLEQIRLLTNLETSKEKLLTVILVGQPELNELLARHDLRQLSQRITARFHLRHLSAAEALSYVHHRTRQAGCEQVLFDDAAIQALWRASAGVPRLLNTLADRALLAAYAAGSQKVSKAQAKMAAAEVLGAAQPPSAAQPNKRPAGRWRLAMVLLAVLALSSWLLTDTALHQSWQRLSLAERWFSAAGPVQLLTRDLVESRQLPSEQQHCDQLAGTGWQCLWVEWPLAELQASASRVALQIQPHDADDSRWQRLQTFNPGQGRYLNQALIVWQPPAGYQQLIRPGQRSPVIAWVRDKLGMRWGEDWQVIGNTGSGADMANFYDPLLAREVADFQRRNGLQADKILGPRTLLKMQRMTDGGGQG</sequence>
<dbReference type="InterPro" id="IPR036366">
    <property type="entry name" value="PGBDSf"/>
</dbReference>
<dbReference type="EMBL" id="JBHRYB010000005">
    <property type="protein sequence ID" value="MFC3680142.1"/>
    <property type="molecule type" value="Genomic_DNA"/>
</dbReference>
<name>A0ABV7VTX3_9GAMM</name>
<gene>
    <name evidence="2" type="ORF">ACFOMG_08475</name>
</gene>
<comment type="caution">
    <text evidence="2">The sequence shown here is derived from an EMBL/GenBank/DDBJ whole genome shotgun (WGS) entry which is preliminary data.</text>
</comment>
<reference evidence="3" key="1">
    <citation type="journal article" date="2019" name="Int. J. Syst. Evol. Microbiol.">
        <title>The Global Catalogue of Microorganisms (GCM) 10K type strain sequencing project: providing services to taxonomists for standard genome sequencing and annotation.</title>
        <authorList>
            <consortium name="The Broad Institute Genomics Platform"/>
            <consortium name="The Broad Institute Genome Sequencing Center for Infectious Disease"/>
            <person name="Wu L."/>
            <person name="Ma J."/>
        </authorList>
    </citation>
    <scope>NUCLEOTIDE SEQUENCE [LARGE SCALE GENOMIC DNA]</scope>
    <source>
        <strain evidence="3">KCTC 42424</strain>
    </source>
</reference>
<dbReference type="InterPro" id="IPR003593">
    <property type="entry name" value="AAA+_ATPase"/>
</dbReference>
<dbReference type="RefSeq" id="WP_376865997.1">
    <property type="nucleotide sequence ID" value="NZ_JBHRYB010000005.1"/>
</dbReference>
<dbReference type="InterPro" id="IPR049945">
    <property type="entry name" value="AAA_22"/>
</dbReference>
<dbReference type="Pfam" id="PF01471">
    <property type="entry name" value="PG_binding_1"/>
    <property type="match status" value="1"/>
</dbReference>
<organism evidence="2 3">
    <name type="scientific">Bacterioplanoides pacificum</name>
    <dbReference type="NCBI Taxonomy" id="1171596"/>
    <lineage>
        <taxon>Bacteria</taxon>
        <taxon>Pseudomonadati</taxon>
        <taxon>Pseudomonadota</taxon>
        <taxon>Gammaproteobacteria</taxon>
        <taxon>Oceanospirillales</taxon>
        <taxon>Oceanospirillaceae</taxon>
        <taxon>Bacterioplanoides</taxon>
    </lineage>
</organism>
<dbReference type="Gene3D" id="3.40.50.300">
    <property type="entry name" value="P-loop containing nucleotide triphosphate hydrolases"/>
    <property type="match status" value="1"/>
</dbReference>
<dbReference type="Pfam" id="PF13401">
    <property type="entry name" value="AAA_22"/>
    <property type="match status" value="1"/>
</dbReference>
<dbReference type="InterPro" id="IPR052026">
    <property type="entry name" value="ExeA_AAA_ATPase_DNA-bind"/>
</dbReference>
<dbReference type="InterPro" id="IPR027417">
    <property type="entry name" value="P-loop_NTPase"/>
</dbReference>
<dbReference type="Gene3D" id="1.10.101.10">
    <property type="entry name" value="PGBD-like superfamily/PGBD"/>
    <property type="match status" value="1"/>
</dbReference>
<evidence type="ECO:0000313" key="3">
    <source>
        <dbReference type="Proteomes" id="UP001595722"/>
    </source>
</evidence>
<proteinExistence type="predicted"/>
<dbReference type="Proteomes" id="UP001595722">
    <property type="component" value="Unassembled WGS sequence"/>
</dbReference>
<dbReference type="SMART" id="SM00382">
    <property type="entry name" value="AAA"/>
    <property type="match status" value="1"/>
</dbReference>